<dbReference type="InterPro" id="IPR009910">
    <property type="entry name" value="DUF1450"/>
</dbReference>
<dbReference type="AlphaFoldDB" id="A0A6F9E8R6"/>
<proteinExistence type="predicted"/>
<reference evidence="1 2" key="1">
    <citation type="submission" date="2020-04" db="EMBL/GenBank/DDBJ databases">
        <authorList>
            <person name="Hogendoorn C."/>
        </authorList>
    </citation>
    <scope>NUCLEOTIDE SEQUENCE [LARGE SCALE GENOMIC DNA]</scope>
    <source>
        <strain evidence="1">COOX1</strain>
    </source>
</reference>
<dbReference type="Pfam" id="PF07293">
    <property type="entry name" value="DUF1450"/>
    <property type="match status" value="1"/>
</dbReference>
<organism evidence="1 2">
    <name type="scientific">Kyrpidia spormannii</name>
    <dbReference type="NCBI Taxonomy" id="2055160"/>
    <lineage>
        <taxon>Bacteria</taxon>
        <taxon>Bacillati</taxon>
        <taxon>Bacillota</taxon>
        <taxon>Bacilli</taxon>
        <taxon>Bacillales</taxon>
        <taxon>Alicyclobacillaceae</taxon>
        <taxon>Kyrpidia</taxon>
    </lineage>
</organism>
<dbReference type="EMBL" id="LR792683">
    <property type="protein sequence ID" value="CAB3392845.1"/>
    <property type="molecule type" value="Genomic_DNA"/>
</dbReference>
<dbReference type="Proteomes" id="UP000502196">
    <property type="component" value="Chromosome"/>
</dbReference>
<gene>
    <name evidence="1" type="ORF">COOX1_1614</name>
</gene>
<evidence type="ECO:0000313" key="1">
    <source>
        <dbReference type="EMBL" id="CAB3392845.1"/>
    </source>
</evidence>
<protein>
    <recommendedName>
        <fullName evidence="3">DUF1450 domain-containing protein</fullName>
    </recommendedName>
</protein>
<accession>A0A6F9E8R6</accession>
<evidence type="ECO:0008006" key="3">
    <source>
        <dbReference type="Google" id="ProtNLM"/>
    </source>
</evidence>
<evidence type="ECO:0000313" key="2">
    <source>
        <dbReference type="Proteomes" id="UP000502196"/>
    </source>
</evidence>
<name>A0A6F9E8R6_9BACL</name>
<sequence>MRECPGELPREKGECALSGMSSLSLKFCKKNLEKSGDVLRALQEKYPDLKIEVSDCLDVCGLCTDVPFVLRNNAIVHGRNARDLYLKLERGMQPFFRREPIPGTAAAMALNSGTTDPSSGES</sequence>